<feature type="compositionally biased region" description="Basic and acidic residues" evidence="5">
    <location>
        <begin position="1147"/>
        <end position="1163"/>
    </location>
</feature>
<proteinExistence type="inferred from homology"/>
<gene>
    <name evidence="7" type="ORF">AQUCO_01100331v1</name>
</gene>
<comment type="similarity">
    <text evidence="2">Belongs to the FIP1 family.</text>
</comment>
<evidence type="ECO:0000256" key="5">
    <source>
        <dbReference type="SAM" id="MobiDB-lite"/>
    </source>
</evidence>
<keyword evidence="8" id="KW-1185">Reference proteome</keyword>
<feature type="region of interest" description="Disordered" evidence="5">
    <location>
        <begin position="514"/>
        <end position="546"/>
    </location>
</feature>
<dbReference type="Pfam" id="PF05182">
    <property type="entry name" value="Fip1"/>
    <property type="match status" value="1"/>
</dbReference>
<organism evidence="7 8">
    <name type="scientific">Aquilegia coerulea</name>
    <name type="common">Rocky mountain columbine</name>
    <dbReference type="NCBI Taxonomy" id="218851"/>
    <lineage>
        <taxon>Eukaryota</taxon>
        <taxon>Viridiplantae</taxon>
        <taxon>Streptophyta</taxon>
        <taxon>Embryophyta</taxon>
        <taxon>Tracheophyta</taxon>
        <taxon>Spermatophyta</taxon>
        <taxon>Magnoliopsida</taxon>
        <taxon>Ranunculales</taxon>
        <taxon>Ranunculaceae</taxon>
        <taxon>Thalictroideae</taxon>
        <taxon>Aquilegia</taxon>
    </lineage>
</organism>
<evidence type="ECO:0000256" key="2">
    <source>
        <dbReference type="ARBA" id="ARBA00007459"/>
    </source>
</evidence>
<reference evidence="7 8" key="1">
    <citation type="submission" date="2017-09" db="EMBL/GenBank/DDBJ databases">
        <title>WGS assembly of Aquilegia coerulea Goldsmith.</title>
        <authorList>
            <person name="Hodges S."/>
            <person name="Kramer E."/>
            <person name="Nordborg M."/>
            <person name="Tomkins J."/>
            <person name="Borevitz J."/>
            <person name="Derieg N."/>
            <person name="Yan J."/>
            <person name="Mihaltcheva S."/>
            <person name="Hayes R.D."/>
            <person name="Rokhsar D."/>
        </authorList>
    </citation>
    <scope>NUCLEOTIDE SEQUENCE [LARGE SCALE GENOMIC DNA]</scope>
    <source>
        <strain evidence="8">cv. Goldsmith</strain>
    </source>
</reference>
<evidence type="ECO:0000313" key="7">
    <source>
        <dbReference type="EMBL" id="PIA51422.1"/>
    </source>
</evidence>
<dbReference type="EMBL" id="KZ305028">
    <property type="protein sequence ID" value="PIA51422.1"/>
    <property type="molecule type" value="Genomic_DNA"/>
</dbReference>
<evidence type="ECO:0000259" key="6">
    <source>
        <dbReference type="Pfam" id="PF05182"/>
    </source>
</evidence>
<feature type="compositionally biased region" description="Acidic residues" evidence="5">
    <location>
        <begin position="43"/>
        <end position="61"/>
    </location>
</feature>
<accession>A0A2G5E6M3</accession>
<dbReference type="AlphaFoldDB" id="A0A2G5E6M3"/>
<feature type="region of interest" description="Disordered" evidence="5">
    <location>
        <begin position="33"/>
        <end position="61"/>
    </location>
</feature>
<feature type="compositionally biased region" description="Basic residues" evidence="5">
    <location>
        <begin position="1184"/>
        <end position="1194"/>
    </location>
</feature>
<feature type="domain" description="Pre-mRNA polyadenylation factor Fip1" evidence="6">
    <location>
        <begin position="204"/>
        <end position="246"/>
    </location>
</feature>
<keyword evidence="4" id="KW-0539">Nucleus</keyword>
<name>A0A2G5E6M3_AQUCA</name>
<dbReference type="Proteomes" id="UP000230069">
    <property type="component" value="Unassembled WGS sequence"/>
</dbReference>
<feature type="compositionally biased region" description="Basic and acidic residues" evidence="5">
    <location>
        <begin position="518"/>
        <end position="545"/>
    </location>
</feature>
<evidence type="ECO:0000256" key="3">
    <source>
        <dbReference type="ARBA" id="ARBA00022664"/>
    </source>
</evidence>
<dbReference type="InParanoid" id="A0A2G5E6M3"/>
<dbReference type="OrthoDB" id="1917198at2759"/>
<comment type="subcellular location">
    <subcellularLocation>
        <location evidence="1">Nucleus</location>
    </subcellularLocation>
</comment>
<evidence type="ECO:0000313" key="8">
    <source>
        <dbReference type="Proteomes" id="UP000230069"/>
    </source>
</evidence>
<feature type="compositionally biased region" description="Basic and acidic residues" evidence="5">
    <location>
        <begin position="33"/>
        <end position="42"/>
    </location>
</feature>
<feature type="region of interest" description="Disordered" evidence="5">
    <location>
        <begin position="569"/>
        <end position="588"/>
    </location>
</feature>
<feature type="region of interest" description="Disordered" evidence="5">
    <location>
        <begin position="1147"/>
        <end position="1194"/>
    </location>
</feature>
<dbReference type="PANTHER" id="PTHR36884:SF4">
    <property type="entry name" value="FIP1[III]-LIKE PROTEIN"/>
    <property type="match status" value="1"/>
</dbReference>
<dbReference type="InterPro" id="IPR007854">
    <property type="entry name" value="Fip1_dom"/>
</dbReference>
<evidence type="ECO:0000256" key="4">
    <source>
        <dbReference type="ARBA" id="ARBA00023242"/>
    </source>
</evidence>
<feature type="compositionally biased region" description="Basic and acidic residues" evidence="5">
    <location>
        <begin position="1174"/>
        <end position="1183"/>
    </location>
</feature>
<dbReference type="InterPro" id="IPR044976">
    <property type="entry name" value="FIPS5/FIPS3-like"/>
</dbReference>
<evidence type="ECO:0000256" key="1">
    <source>
        <dbReference type="ARBA" id="ARBA00004123"/>
    </source>
</evidence>
<keyword evidence="3" id="KW-0507">mRNA processing</keyword>
<dbReference type="PANTHER" id="PTHR36884">
    <property type="entry name" value="FIP1[III]-LIKE PROTEIN"/>
    <property type="match status" value="1"/>
</dbReference>
<dbReference type="GO" id="GO:0005634">
    <property type="term" value="C:nucleus"/>
    <property type="evidence" value="ECO:0007669"/>
    <property type="project" value="UniProtKB-SubCell"/>
</dbReference>
<feature type="region of interest" description="Disordered" evidence="5">
    <location>
        <begin position="1093"/>
        <end position="1116"/>
    </location>
</feature>
<dbReference type="STRING" id="218851.A0A2G5E6M3"/>
<dbReference type="GO" id="GO:0006397">
    <property type="term" value="P:mRNA processing"/>
    <property type="evidence" value="ECO:0007669"/>
    <property type="project" value="UniProtKB-KW"/>
</dbReference>
<sequence>MEEIEDDFGELYADVEVQVSSAIDTTIIDYSSKHNDKEKLVKEEDEDELMISENESDESEDDLRIVLNEEDCRVNTVSRGGGGGGGSYEEEDDDLLLNTEVDGSSKDKKPSDQLQLVNDGVEHKFTGSGVERGNAGMKKGNYYSQFKYIRPHGATFPLHAKSNGVGYAWDANGCNQQLGSSTSFLATGQTGCDFSLPRYRTILDVNIDAFEHKPWKHPGVDITDFFNFGLDEESWKHYCNRLEQFRHQTNIQSQTNQAYGAGFGCQTVAVENVSGESAQTGQLGRFSMVLNDADSGMRSLDIPKGRQIQVEGSIGERQPSMDIRRPQDRDSDVVIQISVNDKKEFLEEQYHSDNSKNGGSGMDLSEHVFSAESMDENRSQFHEAYVKDVGTWSLKRCSELKPTSKRLLEDLDGQGNEEIHDVDGFHIQKANVSKEKIQKNPVEADPCTLEVESSLGDQIQYTSSLSYSDSHIEASSVDAGSAKEKTCKTVRRQSSNLACGLVVPLTMGCNQSNYSESNDGKCEHEDDRDDSQSRSHVRREQDSSRKVRLWSVAKRKHYVGGNDATPIINRYGNDNLPKSTSKRRQRQYESDFYDKEDFSYYSETEISFRYRRERSAGKPVRDAYNETFRGKGDTKVKNETDQSIRRHWDEREYFHERIYPLRDNEPGKREHLLPEGRYSNRRLYGATHQFTRLTPEHSFYAGKDQYRWQRRKRNDEECFKREIEDEDFVLEHRFQEDYIQENCARPTPHYDRGKEFFNENYDKHVSYKSPDKRDIYGGSPCKDILYNSYRDVVHDDEFWRPGYDSLSPHREFLTYGSPWKDTTSSRPVVYDSRRSDGNDMIWKRTHSDKHQNDGEYDRRYRDSLGADSVICPDDYFCNEERGDNHESKAFDWPEDRVHSRGWNQGRMYVEGASFSYERSSRHEAIHSKRKDSIRGRKVFDKYWQVHDKNRMLREETRDLIGNTHIASSIDIVDEDEQTSMRHRKSLDLHLGCWGGKASRRFSTAGDARCKDHKMAGKSMDKKHTPSVNSNKLSAQKVIVSNISKVESNVFRRTNSQIKKVNEFGFEPPRIDKYPNRQLCETLVLEVGHSHVDDGKKGFKPPKRNWHLDKPTSNKRKHLHNAVNGSKVVAGYDNPRILETLAKMERRRERFKEPIASKEPDKTPKPLPDTLAEPTESKQPDKTPRPSRKRRWGGS</sequence>
<protein>
    <recommendedName>
        <fullName evidence="6">Pre-mRNA polyadenylation factor Fip1 domain-containing protein</fullName>
    </recommendedName>
</protein>